<dbReference type="AlphaFoldDB" id="A0A4R5E6K4"/>
<keyword evidence="1" id="KW-0812">Transmembrane</keyword>
<feature type="transmembrane region" description="Helical" evidence="1">
    <location>
        <begin position="132"/>
        <end position="152"/>
    </location>
</feature>
<sequence>MGLNRKDFGFWKNIRDMPAGKLFGIEGVFALLLGGVGCGVLIPNTKVSERIAVAGDFLTLVGALLGVMVAAFALVITMLSNEYLLRLKIHPRGFAIFLSPFMVNIGINVGSIILVVMYRAAASRLPSTLEQVLFVMAGISFIFVLLNVVAIARNVLAHGATRADAAELEAMQRMIETRGDEDGK</sequence>
<evidence type="ECO:0000256" key="1">
    <source>
        <dbReference type="SAM" id="Phobius"/>
    </source>
</evidence>
<feature type="transmembrane region" description="Helical" evidence="1">
    <location>
        <begin position="57"/>
        <end position="81"/>
    </location>
</feature>
<name>A0A4R5E6K4_9ACTN</name>
<feature type="transmembrane region" description="Helical" evidence="1">
    <location>
        <begin position="21"/>
        <end position="42"/>
    </location>
</feature>
<keyword evidence="3" id="KW-1185">Reference proteome</keyword>
<proteinExistence type="predicted"/>
<keyword evidence="1" id="KW-1133">Transmembrane helix</keyword>
<dbReference type="Proteomes" id="UP000295136">
    <property type="component" value="Unassembled WGS sequence"/>
</dbReference>
<evidence type="ECO:0000313" key="2">
    <source>
        <dbReference type="EMBL" id="TDE26423.1"/>
    </source>
</evidence>
<feature type="transmembrane region" description="Helical" evidence="1">
    <location>
        <begin position="93"/>
        <end position="120"/>
    </location>
</feature>
<protein>
    <submittedName>
        <fullName evidence="2">Uncharacterized protein</fullName>
    </submittedName>
</protein>
<evidence type="ECO:0000313" key="3">
    <source>
        <dbReference type="Proteomes" id="UP000295136"/>
    </source>
</evidence>
<keyword evidence="1" id="KW-0472">Membrane</keyword>
<dbReference type="EMBL" id="SMLD01000237">
    <property type="protein sequence ID" value="TDE26423.1"/>
    <property type="molecule type" value="Genomic_DNA"/>
</dbReference>
<dbReference type="RefSeq" id="WP_132640779.1">
    <property type="nucleotide sequence ID" value="NZ_SMLD01000237.1"/>
</dbReference>
<reference evidence="2 3" key="1">
    <citation type="submission" date="2019-03" db="EMBL/GenBank/DDBJ databases">
        <title>Draft genome sequences of novel Actinobacteria.</title>
        <authorList>
            <person name="Sahin N."/>
            <person name="Ay H."/>
            <person name="Saygin H."/>
        </authorList>
    </citation>
    <scope>NUCLEOTIDE SEQUENCE [LARGE SCALE GENOMIC DNA]</scope>
    <source>
        <strain evidence="2 3">6K102</strain>
    </source>
</reference>
<comment type="caution">
    <text evidence="2">The sequence shown here is derived from an EMBL/GenBank/DDBJ whole genome shotgun (WGS) entry which is preliminary data.</text>
</comment>
<organism evidence="2 3">
    <name type="scientific">Nonomuraea mesophila</name>
    <dbReference type="NCBI Taxonomy" id="2530382"/>
    <lineage>
        <taxon>Bacteria</taxon>
        <taxon>Bacillati</taxon>
        <taxon>Actinomycetota</taxon>
        <taxon>Actinomycetes</taxon>
        <taxon>Streptosporangiales</taxon>
        <taxon>Streptosporangiaceae</taxon>
        <taxon>Nonomuraea</taxon>
    </lineage>
</organism>
<accession>A0A4R5E6K4</accession>
<gene>
    <name evidence="2" type="ORF">E1295_44325</name>
</gene>